<evidence type="ECO:0000256" key="2">
    <source>
        <dbReference type="SAM" id="SignalP"/>
    </source>
</evidence>
<feature type="region of interest" description="Disordered" evidence="1">
    <location>
        <begin position="90"/>
        <end position="134"/>
    </location>
</feature>
<dbReference type="OMA" id="HFPHVCD"/>
<reference evidence="3 4" key="1">
    <citation type="submission" date="2018-08" db="EMBL/GenBank/DDBJ databases">
        <authorList>
            <person name="Laetsch R D."/>
            <person name="Stevens L."/>
            <person name="Kumar S."/>
            <person name="Blaxter L. M."/>
        </authorList>
    </citation>
    <scope>NUCLEOTIDE SEQUENCE [LARGE SCALE GENOMIC DNA]</scope>
</reference>
<evidence type="ECO:0000313" key="3">
    <source>
        <dbReference type="EMBL" id="VDK67858.1"/>
    </source>
</evidence>
<feature type="compositionally biased region" description="Basic residues" evidence="1">
    <location>
        <begin position="93"/>
        <end position="112"/>
    </location>
</feature>
<protein>
    <recommendedName>
        <fullName evidence="5">PH domain-containing protein</fullName>
    </recommendedName>
</protein>
<keyword evidence="2" id="KW-0732">Signal</keyword>
<feature type="compositionally biased region" description="Basic and acidic residues" evidence="1">
    <location>
        <begin position="113"/>
        <end position="134"/>
    </location>
</feature>
<evidence type="ECO:0000256" key="1">
    <source>
        <dbReference type="SAM" id="MobiDB-lite"/>
    </source>
</evidence>
<feature type="region of interest" description="Disordered" evidence="1">
    <location>
        <begin position="147"/>
        <end position="182"/>
    </location>
</feature>
<sequence length="244" mass="28967">MAYLTIFFPSIWLLASTIIKLTKSASIPTNSYSFNKDGKTCFIERELTRAEMEEVERWSAAFKRLVTHHTRRHVNYGGWHNYGNHNHNIGGHIHNHGYQHHHDHNFHHHDHRGSRGDEDGGQRNHDSGWSDHSRDYQNEDARHWHDHIQHSDGSNREHSYYNHGGDRGRNYRNRGSSQEQQYHNHGYHATENRQNYRHDNREWQINSGIVRNRRYEKRDTNNNDGTFFHGLSPTTHFPHVCDSV</sequence>
<accession>A0A3P6TPA5</accession>
<dbReference type="Proteomes" id="UP000277928">
    <property type="component" value="Unassembled WGS sequence"/>
</dbReference>
<organism evidence="3 4">
    <name type="scientific">Litomosoides sigmodontis</name>
    <name type="common">Filarial nematode worm</name>
    <dbReference type="NCBI Taxonomy" id="42156"/>
    <lineage>
        <taxon>Eukaryota</taxon>
        <taxon>Metazoa</taxon>
        <taxon>Ecdysozoa</taxon>
        <taxon>Nematoda</taxon>
        <taxon>Chromadorea</taxon>
        <taxon>Rhabditida</taxon>
        <taxon>Spirurina</taxon>
        <taxon>Spiruromorpha</taxon>
        <taxon>Filarioidea</taxon>
        <taxon>Onchocercidae</taxon>
        <taxon>Litomosoides</taxon>
    </lineage>
</organism>
<dbReference type="AlphaFoldDB" id="A0A3P6TPA5"/>
<dbReference type="OrthoDB" id="10597626at2759"/>
<dbReference type="STRING" id="42156.A0A3P6TPA5"/>
<dbReference type="EMBL" id="UYRX01000005">
    <property type="protein sequence ID" value="VDK67858.1"/>
    <property type="molecule type" value="Genomic_DNA"/>
</dbReference>
<name>A0A3P6TPA5_LITSI</name>
<feature type="chain" id="PRO_5018191350" description="PH domain-containing protein" evidence="2">
    <location>
        <begin position="25"/>
        <end position="244"/>
    </location>
</feature>
<gene>
    <name evidence="3" type="ORF">NLS_LOCUS208</name>
</gene>
<feature type="compositionally biased region" description="Basic and acidic residues" evidence="1">
    <location>
        <begin position="147"/>
        <end position="169"/>
    </location>
</feature>
<feature type="signal peptide" evidence="2">
    <location>
        <begin position="1"/>
        <end position="24"/>
    </location>
</feature>
<evidence type="ECO:0008006" key="5">
    <source>
        <dbReference type="Google" id="ProtNLM"/>
    </source>
</evidence>
<keyword evidence="4" id="KW-1185">Reference proteome</keyword>
<evidence type="ECO:0000313" key="4">
    <source>
        <dbReference type="Proteomes" id="UP000277928"/>
    </source>
</evidence>
<proteinExistence type="predicted"/>